<reference evidence="1" key="1">
    <citation type="journal article" date="2013" name="Genome Announc.">
        <title>Genome Sequence of Sporolactobacillus laevolacticus DSM442, an Efficient Polymer-Grade D-Lactate Producer from Agricultural Waste Cottonseed as a Nitrogen Source.</title>
        <authorList>
            <person name="Wang H."/>
            <person name="Wang L."/>
            <person name="Ju J."/>
            <person name="Yu B."/>
            <person name="Ma Y."/>
        </authorList>
    </citation>
    <scope>NUCLEOTIDE SEQUENCE [LARGE SCALE GENOMIC DNA]</scope>
    <source>
        <strain evidence="1">DSM 442</strain>
    </source>
</reference>
<gene>
    <name evidence="1" type="ORF">P343_03545</name>
</gene>
<evidence type="ECO:0000313" key="2">
    <source>
        <dbReference type="Proteomes" id="UP000018296"/>
    </source>
</evidence>
<name>V6J090_9BACL</name>
<evidence type="ECO:0000313" key="1">
    <source>
        <dbReference type="EMBL" id="EST13237.1"/>
    </source>
</evidence>
<dbReference type="AlphaFoldDB" id="V6J090"/>
<dbReference type="Proteomes" id="UP000018296">
    <property type="component" value="Unassembled WGS sequence"/>
</dbReference>
<comment type="caution">
    <text evidence="1">The sequence shown here is derived from an EMBL/GenBank/DDBJ whole genome shotgun (WGS) entry which is preliminary data.</text>
</comment>
<sequence>MKFKRMIIELHLKYCSKNDRNNLINDHRFNAVIFLFVCK</sequence>
<dbReference type="EMBL" id="AWTC01000002">
    <property type="protein sequence ID" value="EST13237.1"/>
    <property type="molecule type" value="Genomic_DNA"/>
</dbReference>
<keyword evidence="2" id="KW-1185">Reference proteome</keyword>
<dbReference type="STRING" id="1395513.P343_03545"/>
<organism evidence="1 2">
    <name type="scientific">Sporolactobacillus laevolacticus DSM 442</name>
    <dbReference type="NCBI Taxonomy" id="1395513"/>
    <lineage>
        <taxon>Bacteria</taxon>
        <taxon>Bacillati</taxon>
        <taxon>Bacillota</taxon>
        <taxon>Bacilli</taxon>
        <taxon>Bacillales</taxon>
        <taxon>Sporolactobacillaceae</taxon>
        <taxon>Sporolactobacillus</taxon>
    </lineage>
</organism>
<accession>V6J090</accession>
<proteinExistence type="predicted"/>
<protein>
    <submittedName>
        <fullName evidence="1">Uncharacterized protein</fullName>
    </submittedName>
</protein>
<reference evidence="1" key="2">
    <citation type="submission" date="2013-09" db="EMBL/GenBank/DDBJ databases">
        <authorList>
            <person name="Jiang X."/>
            <person name="Xue Y."/>
            <person name="Wang L."/>
            <person name="Yu B."/>
            <person name="Ma Y."/>
        </authorList>
    </citation>
    <scope>NUCLEOTIDE SEQUENCE</scope>
    <source>
        <strain evidence="1">DSM 442</strain>
    </source>
</reference>